<evidence type="ECO:0000256" key="10">
    <source>
        <dbReference type="ARBA" id="ARBA00022989"/>
    </source>
</evidence>
<dbReference type="GO" id="GO:0031501">
    <property type="term" value="C:mannosyltransferase complex"/>
    <property type="evidence" value="ECO:0007669"/>
    <property type="project" value="TreeGrafter"/>
</dbReference>
<dbReference type="GO" id="GO:0005789">
    <property type="term" value="C:endoplasmic reticulum membrane"/>
    <property type="evidence" value="ECO:0007669"/>
    <property type="project" value="UniProtKB-SubCell"/>
</dbReference>
<accession>A0A1Y1U7Z7</accession>
<dbReference type="OrthoDB" id="10252502at2759"/>
<dbReference type="EC" id="2.4.1.-" evidence="12"/>
<keyword evidence="14" id="KW-1185">Reference proteome</keyword>
<reference evidence="13 14" key="1">
    <citation type="submission" date="2017-03" db="EMBL/GenBank/DDBJ databases">
        <title>Widespread Adenine N6-methylation of Active Genes in Fungi.</title>
        <authorList>
            <consortium name="DOE Joint Genome Institute"/>
            <person name="Mondo S.J."/>
            <person name="Dannebaum R.O."/>
            <person name="Kuo R.C."/>
            <person name="Louie K.B."/>
            <person name="Bewick A.J."/>
            <person name="Labutti K."/>
            <person name="Haridas S."/>
            <person name="Kuo A."/>
            <person name="Salamov A."/>
            <person name="Ahrendt S.R."/>
            <person name="Lau R."/>
            <person name="Bowen B.P."/>
            <person name="Lipzen A."/>
            <person name="Sullivan W."/>
            <person name="Andreopoulos W.B."/>
            <person name="Clum A."/>
            <person name="Lindquist E."/>
            <person name="Daum C."/>
            <person name="Northen T.R."/>
            <person name="Ramamoorthy G."/>
            <person name="Schmitz R.J."/>
            <person name="Gryganskyi A."/>
            <person name="Culley D."/>
            <person name="Magnuson J."/>
            <person name="James T.Y."/>
            <person name="O'Malley M.A."/>
            <person name="Stajich J.E."/>
            <person name="Spatafora J.W."/>
            <person name="Visel A."/>
            <person name="Grigoriev I.V."/>
        </authorList>
    </citation>
    <scope>NUCLEOTIDE SEQUENCE [LARGE SCALE GENOMIC DNA]</scope>
    <source>
        <strain evidence="13 14">NRRL Y-17943</strain>
    </source>
</reference>
<feature type="transmembrane region" description="Helical" evidence="12">
    <location>
        <begin position="401"/>
        <end position="419"/>
    </location>
</feature>
<comment type="caution">
    <text evidence="13">The sequence shown here is derived from an EMBL/GenBank/DDBJ whole genome shotgun (WGS) entry which is preliminary data.</text>
</comment>
<dbReference type="InParanoid" id="A0A1Y1U7Z7"/>
<dbReference type="STRING" id="4999.A0A1Y1U7Z7"/>
<sequence length="424" mass="47465">MGSSVKAIKLELRHVLVLSFLIRIVVISLLSVLPTFIHPFDASHSLLDPDAPGTLRWDAIHYTRIALEGYHYEQHLAFMPGYMGLMRGAGEIVARFAGRNVGINDVVWGGMAVNLLASMGSTTILYNLTMRIASKEFAIITCIFYSFPPSPAVLVSPYTEPTFALFTLLGVDLALKRRNFLSALSLATATSIRATGIFGALVPCALLMSPRGVPTWADLRPKRLIHRLFYAVILSLIVASPFIAFQVYAYRSFCVPSPTRPWCSAKLPLAYSFVQAEYWNNGWLNYWTLQQLPNLIIALPVLIPSYWGSYKYLSYHSVKAIASSGFAVSRTDSGQVIMDSRLFPLHVQHLLLTLLLTFASHTQITLRVCVTDPVVWWNIATLAFDWNESADSRKLTRFGKLWIWWVVLWGSLSIVLWSAHLPPA</sequence>
<comment type="function">
    <text evidence="12">Mannosyltransferase involved in glycosylphosphatidylinositol-anchor biosynthesis.</text>
</comment>
<keyword evidence="9 12" id="KW-0256">Endoplasmic reticulum</keyword>
<name>A0A1Y1U7Z7_9TREE</name>
<feature type="transmembrane region" description="Helical" evidence="12">
    <location>
        <begin position="228"/>
        <end position="250"/>
    </location>
</feature>
<proteinExistence type="inferred from homology"/>
<dbReference type="EMBL" id="NBSH01000015">
    <property type="protein sequence ID" value="ORX34138.1"/>
    <property type="molecule type" value="Genomic_DNA"/>
</dbReference>
<dbReference type="GO" id="GO:0004376">
    <property type="term" value="F:GPI mannosyltransferase activity"/>
    <property type="evidence" value="ECO:0007669"/>
    <property type="project" value="InterPro"/>
</dbReference>
<evidence type="ECO:0000256" key="5">
    <source>
        <dbReference type="ARBA" id="ARBA00022502"/>
    </source>
</evidence>
<evidence type="ECO:0000256" key="3">
    <source>
        <dbReference type="ARBA" id="ARBA00008698"/>
    </source>
</evidence>
<comment type="caution">
    <text evidence="12">Lacks conserved residue(s) required for the propagation of feature annotation.</text>
</comment>
<protein>
    <recommendedName>
        <fullName evidence="4 12">GPI mannosyltransferase 2</fullName>
        <ecNumber evidence="12">2.4.1.-</ecNumber>
    </recommendedName>
</protein>
<feature type="transmembrane region" description="Helical" evidence="12">
    <location>
        <begin position="179"/>
        <end position="207"/>
    </location>
</feature>
<feature type="transmembrane region" description="Helical" evidence="12">
    <location>
        <begin position="292"/>
        <end position="310"/>
    </location>
</feature>
<feature type="transmembrane region" description="Helical" evidence="12">
    <location>
        <begin position="12"/>
        <end position="37"/>
    </location>
</feature>
<dbReference type="PANTHER" id="PTHR12468:SF2">
    <property type="entry name" value="GPI MANNOSYLTRANSFERASE 2"/>
    <property type="match status" value="1"/>
</dbReference>
<evidence type="ECO:0000256" key="8">
    <source>
        <dbReference type="ARBA" id="ARBA00022692"/>
    </source>
</evidence>
<feature type="transmembrane region" description="Helical" evidence="12">
    <location>
        <begin position="138"/>
        <end position="159"/>
    </location>
</feature>
<organism evidence="13 14">
    <name type="scientific">Kockovaella imperatae</name>
    <dbReference type="NCBI Taxonomy" id="4999"/>
    <lineage>
        <taxon>Eukaryota</taxon>
        <taxon>Fungi</taxon>
        <taxon>Dikarya</taxon>
        <taxon>Basidiomycota</taxon>
        <taxon>Agaricomycotina</taxon>
        <taxon>Tremellomycetes</taxon>
        <taxon>Tremellales</taxon>
        <taxon>Cuniculitremaceae</taxon>
        <taxon>Kockovaella</taxon>
    </lineage>
</organism>
<dbReference type="AlphaFoldDB" id="A0A1Y1U7Z7"/>
<dbReference type="GO" id="GO:0000009">
    <property type="term" value="F:alpha-1,6-mannosyltransferase activity"/>
    <property type="evidence" value="ECO:0007669"/>
    <property type="project" value="InterPro"/>
</dbReference>
<evidence type="ECO:0000313" key="13">
    <source>
        <dbReference type="EMBL" id="ORX34138.1"/>
    </source>
</evidence>
<keyword evidence="11 12" id="KW-0472">Membrane</keyword>
<dbReference type="RefSeq" id="XP_021868416.1">
    <property type="nucleotide sequence ID" value="XM_022013639.1"/>
</dbReference>
<evidence type="ECO:0000256" key="11">
    <source>
        <dbReference type="ARBA" id="ARBA00023136"/>
    </source>
</evidence>
<evidence type="ECO:0000256" key="6">
    <source>
        <dbReference type="ARBA" id="ARBA00022676"/>
    </source>
</evidence>
<keyword evidence="5 12" id="KW-0337">GPI-anchor biosynthesis</keyword>
<dbReference type="GO" id="GO:0006506">
    <property type="term" value="P:GPI anchor biosynthetic process"/>
    <property type="evidence" value="ECO:0007669"/>
    <property type="project" value="UniProtKB-UniPathway"/>
</dbReference>
<keyword evidence="7 12" id="KW-0808">Transferase</keyword>
<dbReference type="InterPro" id="IPR007315">
    <property type="entry name" value="PIG-V/Gpi18"/>
</dbReference>
<dbReference type="Proteomes" id="UP000193218">
    <property type="component" value="Unassembled WGS sequence"/>
</dbReference>
<comment type="subcellular location">
    <subcellularLocation>
        <location evidence="1 12">Endoplasmic reticulum membrane</location>
        <topology evidence="1 12">Multi-pass membrane protein</topology>
    </subcellularLocation>
</comment>
<keyword evidence="6 12" id="KW-0328">Glycosyltransferase</keyword>
<comment type="similarity">
    <text evidence="3 12">Belongs to the PIGV family.</text>
</comment>
<evidence type="ECO:0000313" key="14">
    <source>
        <dbReference type="Proteomes" id="UP000193218"/>
    </source>
</evidence>
<dbReference type="FunCoup" id="A0A1Y1U7Z7">
    <property type="interactions" value="56"/>
</dbReference>
<keyword evidence="10 12" id="KW-1133">Transmembrane helix</keyword>
<dbReference type="UniPathway" id="UPA00196"/>
<dbReference type="Pfam" id="PF04188">
    <property type="entry name" value="Mannosyl_trans2"/>
    <property type="match status" value="1"/>
</dbReference>
<gene>
    <name evidence="13" type="ORF">BD324DRAFT_583839</name>
</gene>
<keyword evidence="8 12" id="KW-0812">Transmembrane</keyword>
<evidence type="ECO:0000256" key="12">
    <source>
        <dbReference type="RuleBase" id="RU363112"/>
    </source>
</evidence>
<dbReference type="GeneID" id="33555447"/>
<evidence type="ECO:0000256" key="2">
    <source>
        <dbReference type="ARBA" id="ARBA00004687"/>
    </source>
</evidence>
<feature type="transmembrane region" description="Helical" evidence="12">
    <location>
        <begin position="106"/>
        <end position="126"/>
    </location>
</feature>
<evidence type="ECO:0000256" key="9">
    <source>
        <dbReference type="ARBA" id="ARBA00022824"/>
    </source>
</evidence>
<dbReference type="PANTHER" id="PTHR12468">
    <property type="entry name" value="GPI MANNOSYLTRANSFERASE 2"/>
    <property type="match status" value="1"/>
</dbReference>
<evidence type="ECO:0000256" key="4">
    <source>
        <dbReference type="ARBA" id="ARBA00013795"/>
    </source>
</evidence>
<evidence type="ECO:0000256" key="1">
    <source>
        <dbReference type="ARBA" id="ARBA00004477"/>
    </source>
</evidence>
<comment type="pathway">
    <text evidence="2 12">Glycolipid biosynthesis; glycosylphosphatidylinositol-anchor biosynthesis.</text>
</comment>
<evidence type="ECO:0000256" key="7">
    <source>
        <dbReference type="ARBA" id="ARBA00022679"/>
    </source>
</evidence>